<keyword evidence="5" id="KW-0288">FMN</keyword>
<evidence type="ECO:0000256" key="5">
    <source>
        <dbReference type="ARBA" id="ARBA00022643"/>
    </source>
</evidence>
<evidence type="ECO:0000313" key="13">
    <source>
        <dbReference type="Proteomes" id="UP001529380"/>
    </source>
</evidence>
<dbReference type="RefSeq" id="WP_289600201.1">
    <property type="nucleotide sequence ID" value="NZ_JAUDCL010000019.1"/>
</dbReference>
<evidence type="ECO:0000259" key="10">
    <source>
        <dbReference type="Pfam" id="PF00724"/>
    </source>
</evidence>
<evidence type="ECO:0000256" key="8">
    <source>
        <dbReference type="ARBA" id="ARBA00023004"/>
    </source>
</evidence>
<comment type="similarity">
    <text evidence="3">In the N-terminal section; belongs to the NADH:flavin oxidoreductase/NADH oxidase family.</text>
</comment>
<dbReference type="Pfam" id="PF00724">
    <property type="entry name" value="Oxidored_FMN"/>
    <property type="match status" value="1"/>
</dbReference>
<keyword evidence="8" id="KW-0408">Iron</keyword>
<accession>A0ABT7UTS2</accession>
<reference evidence="12 13" key="1">
    <citation type="submission" date="2023-06" db="EMBL/GenBank/DDBJ databases">
        <title>Identification and characterization of horizontal gene transfer across gut microbiota members of farm animals based on homology search.</title>
        <authorList>
            <person name="Schwarzerova J."/>
            <person name="Nykrynova M."/>
            <person name="Jureckova K."/>
            <person name="Cejkova D."/>
            <person name="Rychlik I."/>
        </authorList>
    </citation>
    <scope>NUCLEOTIDE SEQUENCE [LARGE SCALE GENOMIC DNA]</scope>
    <source>
        <strain evidence="12 13">ET340</strain>
    </source>
</reference>
<keyword evidence="13" id="KW-1185">Reference proteome</keyword>
<dbReference type="SUPFAM" id="SSF51905">
    <property type="entry name" value="FAD/NAD(P)-binding domain"/>
    <property type="match status" value="1"/>
</dbReference>
<dbReference type="InterPro" id="IPR013785">
    <property type="entry name" value="Aldolase_TIM"/>
</dbReference>
<proteinExistence type="inferred from homology"/>
<dbReference type="InterPro" id="IPR051793">
    <property type="entry name" value="NADH:flavin_oxidoreductase"/>
</dbReference>
<evidence type="ECO:0000256" key="6">
    <source>
        <dbReference type="ARBA" id="ARBA00022723"/>
    </source>
</evidence>
<feature type="domain" description="NADH:flavin oxidoreductase/NADH oxidase N-terminal" evidence="10">
    <location>
        <begin position="5"/>
        <end position="357"/>
    </location>
</feature>
<protein>
    <submittedName>
        <fullName evidence="12">FAD-dependent oxidoreductase</fullName>
    </submittedName>
</protein>
<name>A0ABT7UTS2_9FIRM</name>
<keyword evidence="6" id="KW-0479">Metal-binding</keyword>
<dbReference type="InterPro" id="IPR023753">
    <property type="entry name" value="FAD/NAD-binding_dom"/>
</dbReference>
<dbReference type="InterPro" id="IPR001155">
    <property type="entry name" value="OxRdtase_FMN_N"/>
</dbReference>
<keyword evidence="4" id="KW-0285">Flavoprotein</keyword>
<dbReference type="Gene3D" id="3.40.50.720">
    <property type="entry name" value="NAD(P)-binding Rossmann-like Domain"/>
    <property type="match status" value="1"/>
</dbReference>
<keyword evidence="7" id="KW-0560">Oxidoreductase</keyword>
<evidence type="ECO:0000256" key="4">
    <source>
        <dbReference type="ARBA" id="ARBA00022630"/>
    </source>
</evidence>
<dbReference type="Gene3D" id="3.50.50.60">
    <property type="entry name" value="FAD/NAD(P)-binding domain"/>
    <property type="match status" value="1"/>
</dbReference>
<evidence type="ECO:0000256" key="9">
    <source>
        <dbReference type="ARBA" id="ARBA00023014"/>
    </source>
</evidence>
<dbReference type="PRINTS" id="PR00368">
    <property type="entry name" value="FADPNR"/>
</dbReference>
<dbReference type="SUPFAM" id="SSF51395">
    <property type="entry name" value="FMN-linked oxidoreductases"/>
    <property type="match status" value="1"/>
</dbReference>
<organism evidence="12 13">
    <name type="scientific">Allofournierella massiliensis</name>
    <dbReference type="NCBI Taxonomy" id="1650663"/>
    <lineage>
        <taxon>Bacteria</taxon>
        <taxon>Bacillati</taxon>
        <taxon>Bacillota</taxon>
        <taxon>Clostridia</taxon>
        <taxon>Eubacteriales</taxon>
        <taxon>Oscillospiraceae</taxon>
        <taxon>Allofournierella</taxon>
    </lineage>
</organism>
<dbReference type="InterPro" id="IPR036188">
    <property type="entry name" value="FAD/NAD-bd_sf"/>
</dbReference>
<dbReference type="Proteomes" id="UP001529380">
    <property type="component" value="Unassembled WGS sequence"/>
</dbReference>
<evidence type="ECO:0000313" key="12">
    <source>
        <dbReference type="EMBL" id="MDM8201713.1"/>
    </source>
</evidence>
<feature type="domain" description="FAD/NAD(P)-binding" evidence="11">
    <location>
        <begin position="401"/>
        <end position="632"/>
    </location>
</feature>
<sequence>MKYQKLFEPVTIGKLALKNRTSMAPMGPVGYADSFGGFNQRLQDYYVERAKNDVGLIITGICSVDTTIEGFPTVALPCPTTCPVAFIHSTRSMNDRIHAYGSKIFLQLTGGLGRSALPGFIKNNIAPSEQGNRFDPSVIHREMTVEEIQKLIKQFVMSAAIAKKADFDGVEIHAVHEGYLLDQFAISIYNHRTDMFGGSLENRLRVATEIVKGIKKVCGPDFPVSLRYSLKSCMKGLRQGGLPGEDYQEAGRDVEEGIQAAKLLVEAGYDMLNVDAGTYDSWYWNHPPMYFGKGVYNEYARILKQHVNVSIILAGRMDDPEMANAAIGDCCDIVSYGRPLLADPEYVTKIRYGREDEVRPCLGCHDGCLGRIANGPVCCAVNPACGREEIYGLQPALRKKNILVIGGGVGGMEAARVAALRGHKVTLVEKSDRLGGNLIPGGMPEFKHYDHELIRYYERQLELLGVEVKRNTAMTAAEASAFGADEIVVATGSTAIQLPFAGSKTAVSAEDVLMSRVETGSQVVVVGGGLVGCETALWLAQKGKTVTIVEKMPHILGGHGVVPHMNQFMLEDLLNHERVTIHDNAVVEQTAPDQVTVRKGEEQFQIPCDTLICCVGYRANDGLYNELAQGDVPVHNIGDSNKVRNIMAAIWDGYELGRNL</sequence>
<gene>
    <name evidence="12" type="ORF">QUW08_10505</name>
</gene>
<comment type="caution">
    <text evidence="12">The sequence shown here is derived from an EMBL/GenBank/DDBJ whole genome shotgun (WGS) entry which is preliminary data.</text>
</comment>
<keyword evidence="9" id="KW-0411">Iron-sulfur</keyword>
<evidence type="ECO:0000256" key="7">
    <source>
        <dbReference type="ARBA" id="ARBA00023002"/>
    </source>
</evidence>
<evidence type="ECO:0000256" key="1">
    <source>
        <dbReference type="ARBA" id="ARBA00001917"/>
    </source>
</evidence>
<evidence type="ECO:0000256" key="3">
    <source>
        <dbReference type="ARBA" id="ARBA00011048"/>
    </source>
</evidence>
<dbReference type="Pfam" id="PF07992">
    <property type="entry name" value="Pyr_redox_2"/>
    <property type="match status" value="1"/>
</dbReference>
<dbReference type="PANTHER" id="PTHR42917:SF2">
    <property type="entry name" value="2,4-DIENOYL-COA REDUCTASE [(2E)-ENOYL-COA-PRODUCING]"/>
    <property type="match status" value="1"/>
</dbReference>
<dbReference type="PANTHER" id="PTHR42917">
    <property type="entry name" value="2,4-DIENOYL-COA REDUCTASE"/>
    <property type="match status" value="1"/>
</dbReference>
<evidence type="ECO:0000256" key="2">
    <source>
        <dbReference type="ARBA" id="ARBA00001966"/>
    </source>
</evidence>
<comment type="cofactor">
    <cofactor evidence="2">
        <name>[4Fe-4S] cluster</name>
        <dbReference type="ChEBI" id="CHEBI:49883"/>
    </cofactor>
</comment>
<dbReference type="EMBL" id="JAUDCL010000019">
    <property type="protein sequence ID" value="MDM8201713.1"/>
    <property type="molecule type" value="Genomic_DNA"/>
</dbReference>
<comment type="cofactor">
    <cofactor evidence="1">
        <name>FMN</name>
        <dbReference type="ChEBI" id="CHEBI:58210"/>
    </cofactor>
</comment>
<dbReference type="Gene3D" id="3.20.20.70">
    <property type="entry name" value="Aldolase class I"/>
    <property type="match status" value="1"/>
</dbReference>
<evidence type="ECO:0000259" key="11">
    <source>
        <dbReference type="Pfam" id="PF07992"/>
    </source>
</evidence>